<evidence type="ECO:0000256" key="7">
    <source>
        <dbReference type="ARBA" id="ARBA00022833"/>
    </source>
</evidence>
<dbReference type="EC" id="2.7.1.4" evidence="11"/>
<dbReference type="Proteomes" id="UP000623269">
    <property type="component" value="Unassembled WGS sequence"/>
</dbReference>
<dbReference type="GO" id="GO:0046872">
    <property type="term" value="F:metal ion binding"/>
    <property type="evidence" value="ECO:0007669"/>
    <property type="project" value="UniProtKB-KW"/>
</dbReference>
<dbReference type="CDD" id="cd24067">
    <property type="entry name" value="ASKHA_NBD_ROK_BsFRK-like"/>
    <property type="match status" value="1"/>
</dbReference>
<evidence type="ECO:0000256" key="6">
    <source>
        <dbReference type="ARBA" id="ARBA00022777"/>
    </source>
</evidence>
<keyword evidence="4" id="KW-0479">Metal-binding</keyword>
<accession>A0A8J7H3E2</accession>
<evidence type="ECO:0000256" key="8">
    <source>
        <dbReference type="ARBA" id="ARBA00022840"/>
    </source>
</evidence>
<keyword evidence="8" id="KW-0067">ATP-binding</keyword>
<protein>
    <recommendedName>
        <fullName evidence="11">fructokinase</fullName>
        <ecNumber evidence="11">2.7.1.4</ecNumber>
    </recommendedName>
</protein>
<evidence type="ECO:0000256" key="2">
    <source>
        <dbReference type="ARBA" id="ARBA00006479"/>
    </source>
</evidence>
<keyword evidence="3" id="KW-0808">Transferase</keyword>
<keyword evidence="10" id="KW-0119">Carbohydrate metabolism</keyword>
<dbReference type="PANTHER" id="PTHR42742">
    <property type="entry name" value="TRANSCRIPTIONAL REPRESSOR MPRA"/>
    <property type="match status" value="1"/>
</dbReference>
<dbReference type="GO" id="GO:0008865">
    <property type="term" value="F:fructokinase activity"/>
    <property type="evidence" value="ECO:0007669"/>
    <property type="project" value="UniProtKB-EC"/>
</dbReference>
<evidence type="ECO:0000256" key="9">
    <source>
        <dbReference type="ARBA" id="ARBA00022842"/>
    </source>
</evidence>
<evidence type="ECO:0000256" key="5">
    <source>
        <dbReference type="ARBA" id="ARBA00022741"/>
    </source>
</evidence>
<dbReference type="FunFam" id="3.30.420.40:FF:000153">
    <property type="entry name" value="Putative fructokinase"/>
    <property type="match status" value="1"/>
</dbReference>
<evidence type="ECO:0000256" key="12">
    <source>
        <dbReference type="ARBA" id="ARBA00048451"/>
    </source>
</evidence>
<dbReference type="AlphaFoldDB" id="A0A8J7H3E2"/>
<dbReference type="Pfam" id="PF00480">
    <property type="entry name" value="ROK"/>
    <property type="match status" value="1"/>
</dbReference>
<name>A0A8J7H3E2_9FIRM</name>
<keyword evidence="7" id="KW-0862">Zinc</keyword>
<dbReference type="PROSITE" id="PS01125">
    <property type="entry name" value="ROK"/>
    <property type="match status" value="1"/>
</dbReference>
<dbReference type="InterPro" id="IPR043129">
    <property type="entry name" value="ATPase_NBD"/>
</dbReference>
<evidence type="ECO:0000256" key="11">
    <source>
        <dbReference type="ARBA" id="ARBA00038887"/>
    </source>
</evidence>
<evidence type="ECO:0000313" key="13">
    <source>
        <dbReference type="EMBL" id="MBH1941385.1"/>
    </source>
</evidence>
<dbReference type="GO" id="GO:0005524">
    <property type="term" value="F:ATP binding"/>
    <property type="evidence" value="ECO:0007669"/>
    <property type="project" value="UniProtKB-KW"/>
</dbReference>
<keyword evidence="6" id="KW-0418">Kinase</keyword>
<keyword evidence="14" id="KW-1185">Reference proteome</keyword>
<dbReference type="RefSeq" id="WP_197661591.1">
    <property type="nucleotide sequence ID" value="NZ_JAEAGR010000010.1"/>
</dbReference>
<dbReference type="InterPro" id="IPR000600">
    <property type="entry name" value="ROK"/>
</dbReference>
<proteinExistence type="inferred from homology"/>
<comment type="caution">
    <text evidence="13">The sequence shown here is derived from an EMBL/GenBank/DDBJ whole genome shotgun (WGS) entry which is preliminary data.</text>
</comment>
<evidence type="ECO:0000313" key="14">
    <source>
        <dbReference type="Proteomes" id="UP000623269"/>
    </source>
</evidence>
<evidence type="ECO:0000256" key="3">
    <source>
        <dbReference type="ARBA" id="ARBA00022679"/>
    </source>
</evidence>
<dbReference type="InterPro" id="IPR051804">
    <property type="entry name" value="Carb_Metab_Reg_Kinase/Isom"/>
</dbReference>
<sequence length="296" mass="32355">MLLGALEAGGTKMVMAIGDEKGKIFEQVSIPTNTPSETIPKITSYFKEKHIDALGVGCFGPIDLDRKSKTYGYITSTPKLAWSDYNIVGSLKSALSVPIGFDTDVNASVLGEAIWGSIKDLSSGVYITIGTGIGVGVYLNGSLLHGMLHPEAGHIFMNRHPEDTFKGVCPYHPNCLEGLASGPSIEKRYHTKAYKLQSNEKVWEIEAYYIAQGIVNLILTFSPHKIVLGGGVMKQKQLYPLIRDQVLKLLNGYIKTPQLNDIDNYIVSATLDDKQGILGCLELARLEYYSANCSSF</sequence>
<comment type="catalytic activity">
    <reaction evidence="12">
        <text>D-fructose + ATP = D-fructose 6-phosphate + ADP + H(+)</text>
        <dbReference type="Rhea" id="RHEA:16125"/>
        <dbReference type="ChEBI" id="CHEBI:15378"/>
        <dbReference type="ChEBI" id="CHEBI:30616"/>
        <dbReference type="ChEBI" id="CHEBI:37721"/>
        <dbReference type="ChEBI" id="CHEBI:61527"/>
        <dbReference type="ChEBI" id="CHEBI:456216"/>
        <dbReference type="EC" id="2.7.1.4"/>
    </reaction>
</comment>
<dbReference type="FunFam" id="3.30.420.40:FF:000136">
    <property type="entry name" value="Putative fructokinase"/>
    <property type="match status" value="1"/>
</dbReference>
<organism evidence="13 14">
    <name type="scientific">Mobilitalea sibirica</name>
    <dbReference type="NCBI Taxonomy" id="1462919"/>
    <lineage>
        <taxon>Bacteria</taxon>
        <taxon>Bacillati</taxon>
        <taxon>Bacillota</taxon>
        <taxon>Clostridia</taxon>
        <taxon>Lachnospirales</taxon>
        <taxon>Lachnospiraceae</taxon>
        <taxon>Mobilitalea</taxon>
    </lineage>
</organism>
<dbReference type="InterPro" id="IPR049874">
    <property type="entry name" value="ROK_cs"/>
</dbReference>
<dbReference type="EMBL" id="JAEAGR010000010">
    <property type="protein sequence ID" value="MBH1941385.1"/>
    <property type="molecule type" value="Genomic_DNA"/>
</dbReference>
<evidence type="ECO:0000256" key="1">
    <source>
        <dbReference type="ARBA" id="ARBA00001946"/>
    </source>
</evidence>
<evidence type="ECO:0000256" key="4">
    <source>
        <dbReference type="ARBA" id="ARBA00022723"/>
    </source>
</evidence>
<evidence type="ECO:0000256" key="10">
    <source>
        <dbReference type="ARBA" id="ARBA00023277"/>
    </source>
</evidence>
<dbReference type="PANTHER" id="PTHR42742:SF3">
    <property type="entry name" value="FRUCTOKINASE"/>
    <property type="match status" value="1"/>
</dbReference>
<dbReference type="Gene3D" id="3.30.420.40">
    <property type="match status" value="2"/>
</dbReference>
<reference evidence="13" key="1">
    <citation type="submission" date="2020-12" db="EMBL/GenBank/DDBJ databases">
        <title>M. sibirica DSM 26468T genome.</title>
        <authorList>
            <person name="Thieme N."/>
            <person name="Rettenmaier R."/>
            <person name="Zverlov V."/>
            <person name="Liebl W."/>
        </authorList>
    </citation>
    <scope>NUCLEOTIDE SEQUENCE</scope>
    <source>
        <strain evidence="13">DSM 26468</strain>
    </source>
</reference>
<comment type="cofactor">
    <cofactor evidence="1">
        <name>Mg(2+)</name>
        <dbReference type="ChEBI" id="CHEBI:18420"/>
    </cofactor>
</comment>
<keyword evidence="9" id="KW-0460">Magnesium</keyword>
<comment type="similarity">
    <text evidence="2">Belongs to the ROK (NagC/XylR) family.</text>
</comment>
<dbReference type="SUPFAM" id="SSF53067">
    <property type="entry name" value="Actin-like ATPase domain"/>
    <property type="match status" value="1"/>
</dbReference>
<keyword evidence="5" id="KW-0547">Nucleotide-binding</keyword>
<gene>
    <name evidence="13" type="ORF">I5677_10820</name>
</gene>